<feature type="binding site" evidence="12">
    <location>
        <position position="283"/>
    </location>
    <ligand>
        <name>Mn(2+)</name>
        <dbReference type="ChEBI" id="CHEBI:29035"/>
    </ligand>
</feature>
<feature type="binding site" evidence="12">
    <location>
        <position position="259"/>
    </location>
    <ligand>
        <name>Mn(2+)</name>
        <dbReference type="ChEBI" id="CHEBI:29035"/>
    </ligand>
</feature>
<evidence type="ECO:0000256" key="1">
    <source>
        <dbReference type="ARBA" id="ARBA00004653"/>
    </source>
</evidence>
<dbReference type="GO" id="GO:0071555">
    <property type="term" value="P:cell wall organization"/>
    <property type="evidence" value="ECO:0007669"/>
    <property type="project" value="UniProtKB-KW"/>
</dbReference>
<evidence type="ECO:0000313" key="14">
    <source>
        <dbReference type="EMBL" id="KAK1317279.1"/>
    </source>
</evidence>
<dbReference type="InterPro" id="IPR005150">
    <property type="entry name" value="Cellulose_synth"/>
</dbReference>
<keyword evidence="3" id="KW-0808">Transferase</keyword>
<dbReference type="GO" id="GO:0016760">
    <property type="term" value="F:cellulose synthase (UDP-forming) activity"/>
    <property type="evidence" value="ECO:0007669"/>
    <property type="project" value="InterPro"/>
</dbReference>
<accession>A0AAV9EWF3</accession>
<feature type="binding site" evidence="11">
    <location>
        <position position="90"/>
    </location>
    <ligand>
        <name>UDP-alpha-D-glucose</name>
        <dbReference type="ChEBI" id="CHEBI:58885"/>
    </ligand>
</feature>
<evidence type="ECO:0000256" key="7">
    <source>
        <dbReference type="ARBA" id="ARBA00023136"/>
    </source>
</evidence>
<proteinExistence type="inferred from homology"/>
<evidence type="ECO:0000256" key="12">
    <source>
        <dbReference type="PIRSR" id="PIRSR605150-3"/>
    </source>
</evidence>
<gene>
    <name evidence="14" type="primary">CSLE6</name>
    <name evidence="14" type="ORF">QJS10_CPA05g02019</name>
</gene>
<evidence type="ECO:0000256" key="3">
    <source>
        <dbReference type="ARBA" id="ARBA00022679"/>
    </source>
</evidence>
<keyword evidence="2" id="KW-0328">Glycosyltransferase</keyword>
<keyword evidence="8" id="KW-0961">Cell wall biogenesis/degradation</keyword>
<keyword evidence="15" id="KW-1185">Reference proteome</keyword>
<dbReference type="GO" id="GO:0071669">
    <property type="term" value="P:plant-type cell wall organization or biogenesis"/>
    <property type="evidence" value="ECO:0007669"/>
    <property type="project" value="UniProtKB-ARBA"/>
</dbReference>
<organism evidence="14 15">
    <name type="scientific">Acorus calamus</name>
    <name type="common">Sweet flag</name>
    <dbReference type="NCBI Taxonomy" id="4465"/>
    <lineage>
        <taxon>Eukaryota</taxon>
        <taxon>Viridiplantae</taxon>
        <taxon>Streptophyta</taxon>
        <taxon>Embryophyta</taxon>
        <taxon>Tracheophyta</taxon>
        <taxon>Spermatophyta</taxon>
        <taxon>Magnoliopsida</taxon>
        <taxon>Liliopsida</taxon>
        <taxon>Acoraceae</taxon>
        <taxon>Acorus</taxon>
    </lineage>
</organism>
<dbReference type="Gene3D" id="3.90.550.10">
    <property type="entry name" value="Spore Coat Polysaccharide Biosynthesis Protein SpsA, Chain A"/>
    <property type="match status" value="2"/>
</dbReference>
<dbReference type="FunFam" id="3.90.550.10:FF:000138">
    <property type="entry name" value="Cellulose synthase isolog"/>
    <property type="match status" value="1"/>
</dbReference>
<evidence type="ECO:0000256" key="9">
    <source>
        <dbReference type="ARBA" id="ARBA00037405"/>
    </source>
</evidence>
<dbReference type="EMBL" id="JAUJYO010000005">
    <property type="protein sequence ID" value="KAK1317279.1"/>
    <property type="molecule type" value="Genomic_DNA"/>
</dbReference>
<evidence type="ECO:0000256" key="6">
    <source>
        <dbReference type="ARBA" id="ARBA00023034"/>
    </source>
</evidence>
<name>A0AAV9EWF3_ACOCL</name>
<evidence type="ECO:0000256" key="4">
    <source>
        <dbReference type="ARBA" id="ARBA00022692"/>
    </source>
</evidence>
<comment type="function">
    <text evidence="9">Thought to be a Golgi-localized beta-glycan synthase that polymerize the backbones of noncellulosic polysaccharides (hemicelluloses) of plant cell wall.</text>
</comment>
<keyword evidence="4 13" id="KW-0812">Transmembrane</keyword>
<dbReference type="GO" id="GO:0030244">
    <property type="term" value="P:cellulose biosynthetic process"/>
    <property type="evidence" value="ECO:0007669"/>
    <property type="project" value="InterPro"/>
</dbReference>
<keyword evidence="6" id="KW-0333">Golgi apparatus</keyword>
<dbReference type="Pfam" id="PF03552">
    <property type="entry name" value="Cellulose_synt"/>
    <property type="match status" value="1"/>
</dbReference>
<reference evidence="14" key="1">
    <citation type="journal article" date="2023" name="Nat. Commun.">
        <title>Diploid and tetraploid genomes of Acorus and the evolution of monocots.</title>
        <authorList>
            <person name="Ma L."/>
            <person name="Liu K.W."/>
            <person name="Li Z."/>
            <person name="Hsiao Y.Y."/>
            <person name="Qi Y."/>
            <person name="Fu T."/>
            <person name="Tang G.D."/>
            <person name="Zhang D."/>
            <person name="Sun W.H."/>
            <person name="Liu D.K."/>
            <person name="Li Y."/>
            <person name="Chen G.Z."/>
            <person name="Liu X.D."/>
            <person name="Liao X.Y."/>
            <person name="Jiang Y.T."/>
            <person name="Yu X."/>
            <person name="Hao Y."/>
            <person name="Huang J."/>
            <person name="Zhao X.W."/>
            <person name="Ke S."/>
            <person name="Chen Y.Y."/>
            <person name="Wu W.L."/>
            <person name="Hsu J.L."/>
            <person name="Lin Y.F."/>
            <person name="Huang M.D."/>
            <person name="Li C.Y."/>
            <person name="Huang L."/>
            <person name="Wang Z.W."/>
            <person name="Zhao X."/>
            <person name="Zhong W.Y."/>
            <person name="Peng D.H."/>
            <person name="Ahmad S."/>
            <person name="Lan S."/>
            <person name="Zhang J.S."/>
            <person name="Tsai W.C."/>
            <person name="Van de Peer Y."/>
            <person name="Liu Z.J."/>
        </authorList>
    </citation>
    <scope>NUCLEOTIDE SEQUENCE</scope>
    <source>
        <strain evidence="14">CP</strain>
    </source>
</reference>
<keyword evidence="5 13" id="KW-1133">Transmembrane helix</keyword>
<evidence type="ECO:0000256" key="13">
    <source>
        <dbReference type="SAM" id="Phobius"/>
    </source>
</evidence>
<evidence type="ECO:0000256" key="11">
    <source>
        <dbReference type="PIRSR" id="PIRSR605150-2"/>
    </source>
</evidence>
<feature type="binding site" evidence="11">
    <location>
        <position position="119"/>
    </location>
    <ligand>
        <name>UDP-alpha-D-glucose</name>
        <dbReference type="ChEBI" id="CHEBI:58885"/>
    </ligand>
</feature>
<evidence type="ECO:0000256" key="5">
    <source>
        <dbReference type="ARBA" id="ARBA00022989"/>
    </source>
</evidence>
<evidence type="ECO:0000256" key="10">
    <source>
        <dbReference type="ARBA" id="ARBA00060766"/>
    </source>
</evidence>
<evidence type="ECO:0000256" key="2">
    <source>
        <dbReference type="ARBA" id="ARBA00022676"/>
    </source>
</evidence>
<evidence type="ECO:0000256" key="8">
    <source>
        <dbReference type="ARBA" id="ARBA00023316"/>
    </source>
</evidence>
<dbReference type="SUPFAM" id="SSF53448">
    <property type="entry name" value="Nucleotide-diphospho-sugar transferases"/>
    <property type="match status" value="1"/>
</dbReference>
<feature type="transmembrane region" description="Helical" evidence="13">
    <location>
        <begin position="551"/>
        <end position="569"/>
    </location>
</feature>
<dbReference type="GO" id="GO:0000139">
    <property type="term" value="C:Golgi membrane"/>
    <property type="evidence" value="ECO:0007669"/>
    <property type="project" value="UniProtKB-SubCell"/>
</dbReference>
<comment type="subcellular location">
    <subcellularLocation>
        <location evidence="1">Golgi apparatus membrane</location>
        <topology evidence="1">Multi-pass membrane protein</topology>
    </subcellularLocation>
</comment>
<dbReference type="AlphaFoldDB" id="A0AAV9EWF3"/>
<dbReference type="PANTHER" id="PTHR13301">
    <property type="entry name" value="X-BOX TRANSCRIPTION FACTOR-RELATED"/>
    <property type="match status" value="1"/>
</dbReference>
<comment type="similarity">
    <text evidence="10">Belongs to the glycosyltransferase 2 family. Plant cellulose synthase-like E subfamily.</text>
</comment>
<dbReference type="Proteomes" id="UP001180020">
    <property type="component" value="Unassembled WGS sequence"/>
</dbReference>
<feature type="transmembrane region" description="Helical" evidence="13">
    <location>
        <begin position="584"/>
        <end position="602"/>
    </location>
</feature>
<sequence length="634" mass="70945">MGREACVPLFETKQGRGRVAYLPSVGEEGRWAWITLSAAELWFGLYWVLTQSVRWGPVYRRTFRDRLSERYEDELPTVDVFVCTADPLVEPPSMVINTVLSVMAYDYPSEKLAVYLSDDGGSELTFYALLEAARFSRHWIPFSKKHHVEPRSPAVYFAETAVSGDGGDDEWSMVKRLYDEMENRIEEAVKLGRVPDEIKEQHGGFSKWRSGANSRDHQSIVQILIDGRDPKSVDIKGSQLPTLVYMAREKRPNHPHNFKAGAMNALIRVSSAISDGAIILNVDCDMYSNSSKSVRDAMCFFLDEGKGHEIAYVQFPQKFNNVTKNDIYGSSMTTIHEMGLKYGCPVEDVITGLSIQCRGWKSVYYNPKRPGFLGIAPTTLAQVILQHKRWSEGDLQIFLSRYCPFVLGRGKIPLGLQMGYCIYCLWASTSIPTLCYLIIPPLCLLKGTSVFPSVSSAWCVPFVYAFIAKYVYSAFESLQGGGTIKGWWNDMRITLIKRTTSYLFAMIDTTLKLSGIDNSSFAITSKVTDPEASERYESELIEFGGSFSPSFAILAMLDLHHLVCLVFGLKRVVFGGGVGGFEPFLMQLIMCGVLVGLNMPVYEGMFLRKDKGAMPGSVTLTSIVLVMVCVLVLY</sequence>
<dbReference type="InterPro" id="IPR029044">
    <property type="entry name" value="Nucleotide-diphossugar_trans"/>
</dbReference>
<reference evidence="14" key="2">
    <citation type="submission" date="2023-06" db="EMBL/GenBank/DDBJ databases">
        <authorList>
            <person name="Ma L."/>
            <person name="Liu K.-W."/>
            <person name="Li Z."/>
            <person name="Hsiao Y.-Y."/>
            <person name="Qi Y."/>
            <person name="Fu T."/>
            <person name="Tang G."/>
            <person name="Zhang D."/>
            <person name="Sun W.-H."/>
            <person name="Liu D.-K."/>
            <person name="Li Y."/>
            <person name="Chen G.-Z."/>
            <person name="Liu X.-D."/>
            <person name="Liao X.-Y."/>
            <person name="Jiang Y.-T."/>
            <person name="Yu X."/>
            <person name="Hao Y."/>
            <person name="Huang J."/>
            <person name="Zhao X.-W."/>
            <person name="Ke S."/>
            <person name="Chen Y.-Y."/>
            <person name="Wu W.-L."/>
            <person name="Hsu J.-L."/>
            <person name="Lin Y.-F."/>
            <person name="Huang M.-D."/>
            <person name="Li C.-Y."/>
            <person name="Huang L."/>
            <person name="Wang Z.-W."/>
            <person name="Zhao X."/>
            <person name="Zhong W.-Y."/>
            <person name="Peng D.-H."/>
            <person name="Ahmad S."/>
            <person name="Lan S."/>
            <person name="Zhang J.-S."/>
            <person name="Tsai W.-C."/>
            <person name="Van De Peer Y."/>
            <person name="Liu Z.-J."/>
        </authorList>
    </citation>
    <scope>NUCLEOTIDE SEQUENCE</scope>
    <source>
        <strain evidence="14">CP</strain>
        <tissue evidence="14">Leaves</tissue>
    </source>
</reference>
<evidence type="ECO:0000313" key="15">
    <source>
        <dbReference type="Proteomes" id="UP001180020"/>
    </source>
</evidence>
<keyword evidence="7 13" id="KW-0472">Membrane</keyword>
<feature type="transmembrane region" description="Helical" evidence="13">
    <location>
        <begin position="614"/>
        <end position="633"/>
    </location>
</feature>
<comment type="caution">
    <text evidence="14">The sequence shown here is derived from an EMBL/GenBank/DDBJ whole genome shotgun (WGS) entry which is preliminary data.</text>
</comment>
<protein>
    <submittedName>
        <fullName evidence="14">Cellulose synthase-like protein E6</fullName>
    </submittedName>
</protein>